<dbReference type="AlphaFoldDB" id="D4S1A3"/>
<dbReference type="eggNOG" id="COG1749">
    <property type="taxonomic scope" value="Bacteria"/>
</dbReference>
<keyword evidence="10" id="KW-0969">Cilium</keyword>
<sequence length="440" mass="46514">MMRALYSGVAGLKTHQTKMDVIGNNIANVNTVGFKSQSVTFSDVFYQTTQNASGANAETGMGGTNAKQIGLGSTVSSITTKVSESGGSQSTSNPFDLMINGDSMFIVNNAGTNYFTKAGNFTVDSAGTLVTSQGYAVQGWKANEEGVIMKGPVTSLNLYGAENKYAAPEATENCTISGNINKEDDGFESGVGRSMNITFYDTLGYEYQVTVKVTQDPDDDYKYNLVATGLTCGGKAVDFGADAQTKLEGLLKDVTLTFDKVTGELADPADGKVTLNTTTLGIDSLAKDVNLDFSKMTCLGTDTSFTPARGDKEGLGAGRLVGTMSGVSIQKDGIIVAYYDNGDSKIIAQIAVANFKNLSGLEKVGDNLFAETLNSGNFDGIGDDITEDGGYFSPGVLEMSNVDLAAEFTDMITTQRGYQANSRIITVSDTLLEELINLKR</sequence>
<dbReference type="STRING" id="45851.BHV86_08965"/>
<evidence type="ECO:0000259" key="9">
    <source>
        <dbReference type="Pfam" id="PF22692"/>
    </source>
</evidence>
<dbReference type="InterPro" id="IPR053967">
    <property type="entry name" value="LlgE_F_G-like_D1"/>
</dbReference>
<dbReference type="InterPro" id="IPR010930">
    <property type="entry name" value="Flg_bb/hook_C_dom"/>
</dbReference>
<dbReference type="InterPro" id="IPR011491">
    <property type="entry name" value="FlgE_D2"/>
</dbReference>
<comment type="caution">
    <text evidence="10">The sequence shown here is derived from an EMBL/GenBank/DDBJ whole genome shotgun (WGS) entry which is preliminary data.</text>
</comment>
<comment type="similarity">
    <text evidence="2 5">Belongs to the flagella basal body rod proteins family.</text>
</comment>
<dbReference type="GeneID" id="98917985"/>
<feature type="domain" description="Flagellar basal body rod protein N-terminal" evidence="6">
    <location>
        <begin position="5"/>
        <end position="35"/>
    </location>
</feature>
<name>D4S1A3_9FIRM</name>
<comment type="function">
    <text evidence="5">A flexible structure which links the flagellar filament to the drive apparatus in the basal body.</text>
</comment>
<dbReference type="Pfam" id="PF07559">
    <property type="entry name" value="FlgE_D2"/>
    <property type="match status" value="1"/>
</dbReference>
<keyword evidence="4 5" id="KW-0975">Bacterial flagellum</keyword>
<dbReference type="HOGENOM" id="CLU_013687_2_4_9"/>
<dbReference type="Pfam" id="PF22692">
    <property type="entry name" value="LlgE_F_G_D1"/>
    <property type="match status" value="1"/>
</dbReference>
<feature type="domain" description="Flagellar hook protein FlgE/F/G-like D1" evidence="9">
    <location>
        <begin position="98"/>
        <end position="150"/>
    </location>
</feature>
<dbReference type="PROSITE" id="PS00588">
    <property type="entry name" value="FLAGELLA_BB_ROD"/>
    <property type="match status" value="1"/>
</dbReference>
<evidence type="ECO:0000256" key="5">
    <source>
        <dbReference type="RuleBase" id="RU362116"/>
    </source>
</evidence>
<dbReference type="GO" id="GO:0005829">
    <property type="term" value="C:cytosol"/>
    <property type="evidence" value="ECO:0007669"/>
    <property type="project" value="TreeGrafter"/>
</dbReference>
<feature type="domain" description="Flagellar hook protein FlgE D2" evidence="8">
    <location>
        <begin position="193"/>
        <end position="306"/>
    </location>
</feature>
<dbReference type="InterPro" id="IPR001444">
    <property type="entry name" value="Flag_bb_rod_N"/>
</dbReference>
<keyword evidence="10" id="KW-0282">Flagellum</keyword>
<dbReference type="InterPro" id="IPR037058">
    <property type="entry name" value="Falgellar_hook_FlgE_sf"/>
</dbReference>
<dbReference type="Pfam" id="PF06429">
    <property type="entry name" value="Flg_bbr_C"/>
    <property type="match status" value="1"/>
</dbReference>
<proteinExistence type="inferred from homology"/>
<dbReference type="PANTHER" id="PTHR30435">
    <property type="entry name" value="FLAGELLAR PROTEIN"/>
    <property type="match status" value="1"/>
</dbReference>
<evidence type="ECO:0000256" key="1">
    <source>
        <dbReference type="ARBA" id="ARBA00004117"/>
    </source>
</evidence>
<accession>D4S1A3</accession>
<evidence type="ECO:0000259" key="6">
    <source>
        <dbReference type="Pfam" id="PF00460"/>
    </source>
</evidence>
<evidence type="ECO:0000313" key="10">
    <source>
        <dbReference type="EMBL" id="EFF67993.1"/>
    </source>
</evidence>
<keyword evidence="10" id="KW-0966">Cell projection</keyword>
<reference evidence="10 11" key="1">
    <citation type="submission" date="2010-02" db="EMBL/GenBank/DDBJ databases">
        <authorList>
            <person name="Weinstock G."/>
            <person name="Sodergren E."/>
            <person name="Clifton S."/>
            <person name="Fulton L."/>
            <person name="Fulton B."/>
            <person name="Courtney L."/>
            <person name="Fronick C."/>
            <person name="Harrison M."/>
            <person name="Strong C."/>
            <person name="Farmer C."/>
            <person name="Delahaunty K."/>
            <person name="Markovic C."/>
            <person name="Hall O."/>
            <person name="Minx P."/>
            <person name="Tomlinson C."/>
            <person name="Mitreva M."/>
            <person name="Nelson J."/>
            <person name="Hou S."/>
            <person name="Wollam A."/>
            <person name="Pepin K.H."/>
            <person name="Johnson M."/>
            <person name="Bhonagiri V."/>
            <person name="Zhang X."/>
            <person name="Suruliraj S."/>
            <person name="Warren W."/>
            <person name="Chinwalla A."/>
            <person name="Mardis E.R."/>
            <person name="Wilson R.K."/>
        </authorList>
    </citation>
    <scope>NUCLEOTIDE SEQUENCE [LARGE SCALE GENOMIC DNA]</scope>
    <source>
        <strain evidence="10 11">DSM 2876</strain>
    </source>
</reference>
<evidence type="ECO:0000313" key="11">
    <source>
        <dbReference type="Proteomes" id="UP000006238"/>
    </source>
</evidence>
<keyword evidence="11" id="KW-1185">Reference proteome</keyword>
<dbReference type="PANTHER" id="PTHR30435:SF1">
    <property type="entry name" value="FLAGELLAR HOOK PROTEIN FLGE"/>
    <property type="match status" value="1"/>
</dbReference>
<dbReference type="InterPro" id="IPR037925">
    <property type="entry name" value="FlgE/F/G-like"/>
</dbReference>
<evidence type="ECO:0000256" key="4">
    <source>
        <dbReference type="ARBA" id="ARBA00023143"/>
    </source>
</evidence>
<dbReference type="Pfam" id="PF00460">
    <property type="entry name" value="Flg_bb_rod"/>
    <property type="match status" value="1"/>
</dbReference>
<protein>
    <recommendedName>
        <fullName evidence="3 5">Flagellar hook protein FlgE</fullName>
    </recommendedName>
</protein>
<comment type="subcellular location">
    <subcellularLocation>
        <location evidence="1 5">Bacterial flagellum basal body</location>
    </subcellularLocation>
</comment>
<dbReference type="RefSeq" id="WP_005603731.1">
    <property type="nucleotide sequence ID" value="NZ_GG663524.1"/>
</dbReference>
<dbReference type="InterPro" id="IPR020013">
    <property type="entry name" value="Flagellar_FlgE/F/G"/>
</dbReference>
<dbReference type="InterPro" id="IPR019776">
    <property type="entry name" value="Flagellar_basal_body_rod_CS"/>
</dbReference>
<dbReference type="GO" id="GO:0009425">
    <property type="term" value="C:bacterial-type flagellum basal body"/>
    <property type="evidence" value="ECO:0007669"/>
    <property type="project" value="UniProtKB-SubCell"/>
</dbReference>
<organism evidence="10 11">
    <name type="scientific">Eshraghiella crossota DSM 2876</name>
    <dbReference type="NCBI Taxonomy" id="511680"/>
    <lineage>
        <taxon>Bacteria</taxon>
        <taxon>Bacillati</taxon>
        <taxon>Bacillota</taxon>
        <taxon>Clostridia</taxon>
        <taxon>Lachnospirales</taxon>
        <taxon>Lachnospiraceae</taxon>
        <taxon>Eshraghiella</taxon>
    </lineage>
</organism>
<dbReference type="SUPFAM" id="SSF117143">
    <property type="entry name" value="Flagellar hook protein flgE"/>
    <property type="match status" value="1"/>
</dbReference>
<evidence type="ECO:0000259" key="8">
    <source>
        <dbReference type="Pfam" id="PF07559"/>
    </source>
</evidence>
<evidence type="ECO:0000256" key="3">
    <source>
        <dbReference type="ARBA" id="ARBA00019015"/>
    </source>
</evidence>
<feature type="domain" description="Flagellar basal-body/hook protein C-terminal" evidence="7">
    <location>
        <begin position="394"/>
        <end position="438"/>
    </location>
</feature>
<evidence type="ECO:0000259" key="7">
    <source>
        <dbReference type="Pfam" id="PF06429"/>
    </source>
</evidence>
<dbReference type="NCBIfam" id="TIGR03506">
    <property type="entry name" value="FlgEFG_subfam"/>
    <property type="match status" value="1"/>
</dbReference>
<evidence type="ECO:0000256" key="2">
    <source>
        <dbReference type="ARBA" id="ARBA00009677"/>
    </source>
</evidence>
<dbReference type="EMBL" id="ABWN01000033">
    <property type="protein sequence ID" value="EFF67993.1"/>
    <property type="molecule type" value="Genomic_DNA"/>
</dbReference>
<dbReference type="GO" id="GO:0071978">
    <property type="term" value="P:bacterial-type flagellum-dependent swarming motility"/>
    <property type="evidence" value="ECO:0007669"/>
    <property type="project" value="TreeGrafter"/>
</dbReference>
<dbReference type="Proteomes" id="UP000006238">
    <property type="component" value="Unassembled WGS sequence"/>
</dbReference>
<dbReference type="GO" id="GO:0009424">
    <property type="term" value="C:bacterial-type flagellum hook"/>
    <property type="evidence" value="ECO:0007669"/>
    <property type="project" value="TreeGrafter"/>
</dbReference>
<dbReference type="Gene3D" id="2.60.98.20">
    <property type="entry name" value="Flagellar hook protein FlgE"/>
    <property type="match status" value="1"/>
</dbReference>
<gene>
    <name evidence="10" type="ORF">BUTYVIB_01873</name>
</gene>